<organism evidence="1 2">
    <name type="scientific">Emericellopsis cladophorae</name>
    <dbReference type="NCBI Taxonomy" id="2686198"/>
    <lineage>
        <taxon>Eukaryota</taxon>
        <taxon>Fungi</taxon>
        <taxon>Dikarya</taxon>
        <taxon>Ascomycota</taxon>
        <taxon>Pezizomycotina</taxon>
        <taxon>Sordariomycetes</taxon>
        <taxon>Hypocreomycetidae</taxon>
        <taxon>Hypocreales</taxon>
        <taxon>Bionectriaceae</taxon>
        <taxon>Emericellopsis</taxon>
    </lineage>
</organism>
<dbReference type="Proteomes" id="UP001055219">
    <property type="component" value="Unassembled WGS sequence"/>
</dbReference>
<dbReference type="RefSeq" id="XP_051362208.1">
    <property type="nucleotide sequence ID" value="XM_051506417.1"/>
</dbReference>
<dbReference type="EMBL" id="JAGIXG020000022">
    <property type="protein sequence ID" value="KAI6781352.1"/>
    <property type="molecule type" value="Genomic_DNA"/>
</dbReference>
<evidence type="ECO:0000313" key="1">
    <source>
        <dbReference type="EMBL" id="KAI6781352.1"/>
    </source>
</evidence>
<gene>
    <name evidence="1" type="ORF">J7T54_002244</name>
</gene>
<sequence length="229" mass="25900">MPLSSGRVYTYDTLASETIVRIDSFSPPVQNNGQECPMGQRDLYGLLLEHCEKDAILNKLYHEITDIPDWVDWEQIERGQRVIKRYHGQAILGVSYVVHSIAIVRIDKHTQLLLNSLLGGMPAWRVVEPLARTGGFGVNVTRRRLLETSQHFIECIESLDVVKPGGSGYVSSVRVRLLHATVRCRIIQLAKERPGYYDTTKWGVSIYDLHQNGTIDAHSTALVYLSLTR</sequence>
<name>A0A9Q0BD01_9HYPO</name>
<proteinExistence type="predicted"/>
<protein>
    <recommendedName>
        <fullName evidence="3">ER-bound oxygenase mpaB/mpaB'/Rubber oxygenase catalytic domain-containing protein</fullName>
    </recommendedName>
</protein>
<comment type="caution">
    <text evidence="1">The sequence shown here is derived from an EMBL/GenBank/DDBJ whole genome shotgun (WGS) entry which is preliminary data.</text>
</comment>
<evidence type="ECO:0000313" key="2">
    <source>
        <dbReference type="Proteomes" id="UP001055219"/>
    </source>
</evidence>
<reference evidence="1" key="1">
    <citation type="journal article" date="2021" name="J Fungi (Basel)">
        <title>Genomic and Metabolomic Analyses of the Marine Fungus Emericellopsis cladophorae: Insights into Saltwater Adaptability Mechanisms and Its Biosynthetic Potential.</title>
        <authorList>
            <person name="Goncalves M.F.M."/>
            <person name="Hilario S."/>
            <person name="Van de Peer Y."/>
            <person name="Esteves A.C."/>
            <person name="Alves A."/>
        </authorList>
    </citation>
    <scope>NUCLEOTIDE SEQUENCE</scope>
    <source>
        <strain evidence="1">MUM 19.33</strain>
    </source>
</reference>
<reference evidence="1" key="2">
    <citation type="submission" date="2022-07" db="EMBL/GenBank/DDBJ databases">
        <authorList>
            <person name="Goncalves M.F.M."/>
            <person name="Hilario S."/>
            <person name="Van De Peer Y."/>
            <person name="Esteves A.C."/>
            <person name="Alves A."/>
        </authorList>
    </citation>
    <scope>NUCLEOTIDE SEQUENCE</scope>
    <source>
        <strain evidence="1">MUM 19.33</strain>
    </source>
</reference>
<dbReference type="PANTHER" id="PTHR37539">
    <property type="entry name" value="SECRETED PROTEIN-RELATED"/>
    <property type="match status" value="1"/>
</dbReference>
<dbReference type="AlphaFoldDB" id="A0A9Q0BD01"/>
<dbReference type="PANTHER" id="PTHR37539:SF1">
    <property type="entry name" value="ER-BOUND OXYGENASE MPAB_MPAB'_RUBBER OXYGENASE CATALYTIC DOMAIN-CONTAINING PROTEIN"/>
    <property type="match status" value="1"/>
</dbReference>
<dbReference type="OrthoDB" id="6361347at2759"/>
<dbReference type="InterPro" id="IPR037473">
    <property type="entry name" value="Lcp-like"/>
</dbReference>
<dbReference type="GeneID" id="75828757"/>
<keyword evidence="2" id="KW-1185">Reference proteome</keyword>
<accession>A0A9Q0BD01</accession>
<evidence type="ECO:0008006" key="3">
    <source>
        <dbReference type="Google" id="ProtNLM"/>
    </source>
</evidence>